<name>A0A385TXX1_PAELA</name>
<reference evidence="2 3" key="1">
    <citation type="submission" date="2018-09" db="EMBL/GenBank/DDBJ databases">
        <title>Genome Sequence of Paenibacillus lautus Strain E7593-69, Azo Dye-Degrading Bacteria, Isolated from Commercial Tattoo Inks.</title>
        <authorList>
            <person name="Nho S.W."/>
            <person name="Kim S.-J."/>
            <person name="Kweon O."/>
            <person name="Cerniglia C.E."/>
        </authorList>
    </citation>
    <scope>NUCLEOTIDE SEQUENCE [LARGE SCALE GENOMIC DNA]</scope>
    <source>
        <strain evidence="2 3">E7593-69</strain>
    </source>
</reference>
<dbReference type="InterPro" id="IPR051604">
    <property type="entry name" value="Ergot_Alk_Oxidoreductase"/>
</dbReference>
<evidence type="ECO:0000259" key="1">
    <source>
        <dbReference type="Pfam" id="PF05368"/>
    </source>
</evidence>
<keyword evidence="3" id="KW-1185">Reference proteome</keyword>
<dbReference type="PANTHER" id="PTHR43162">
    <property type="match status" value="1"/>
</dbReference>
<feature type="domain" description="NmrA-like" evidence="1">
    <location>
        <begin position="6"/>
        <end position="279"/>
    </location>
</feature>
<dbReference type="CDD" id="cd05269">
    <property type="entry name" value="TMR_SDR_a"/>
    <property type="match status" value="1"/>
</dbReference>
<dbReference type="Gene3D" id="3.40.50.720">
    <property type="entry name" value="NAD(P)-binding Rossmann-like Domain"/>
    <property type="match status" value="1"/>
</dbReference>
<dbReference type="KEGG" id="plw:D5F53_14475"/>
<dbReference type="InterPro" id="IPR008030">
    <property type="entry name" value="NmrA-like"/>
</dbReference>
<organism evidence="2 3">
    <name type="scientific">Paenibacillus lautus</name>
    <name type="common">Bacillus lautus</name>
    <dbReference type="NCBI Taxonomy" id="1401"/>
    <lineage>
        <taxon>Bacteria</taxon>
        <taxon>Bacillati</taxon>
        <taxon>Bacillota</taxon>
        <taxon>Bacilli</taxon>
        <taxon>Bacillales</taxon>
        <taxon>Paenibacillaceae</taxon>
        <taxon>Paenibacillus</taxon>
    </lineage>
</organism>
<protein>
    <submittedName>
        <fullName evidence="2">SDR family oxidoreductase</fullName>
    </submittedName>
</protein>
<dbReference type="SUPFAM" id="SSF51735">
    <property type="entry name" value="NAD(P)-binding Rossmann-fold domains"/>
    <property type="match status" value="1"/>
</dbReference>
<accession>A0A385TXX1</accession>
<dbReference type="AlphaFoldDB" id="A0A385TXX1"/>
<dbReference type="EMBL" id="CP032412">
    <property type="protein sequence ID" value="AYB47828.1"/>
    <property type="molecule type" value="Genomic_DNA"/>
</dbReference>
<proteinExistence type="predicted"/>
<dbReference type="PANTHER" id="PTHR43162:SF1">
    <property type="entry name" value="PRESTALK A DIFFERENTIATION PROTEIN A"/>
    <property type="match status" value="1"/>
</dbReference>
<sequence>MKTSSGKVLVTGVTGNVGMYVAKHLIRHGIAVNGATSRPEAARSIVDEVVELVRFDFEDSMTFDAALDGVDKVFLIRPPAMSDPNAMNPFLSRCVDKCISHIVFLSLLGIERNPFPPHYKIEKMIKASGIPYTFMRPSFFMQNLSSTHQTDIREHDDLFIPAGKAKVSFIDTRDIGEASALVLMDSENHQNRGYTLTGSEAITYQQAADILSDVLDRRITYSNPSSGNFKNTIIARGIPKEFATVMTVLYLTTKLGMANKVTSDLERLLGRKPRTFRQFAQDHVSCWQR</sequence>
<dbReference type="Proteomes" id="UP000266552">
    <property type="component" value="Chromosome"/>
</dbReference>
<gene>
    <name evidence="2" type="ORF">D5F53_14475</name>
</gene>
<dbReference type="InterPro" id="IPR036291">
    <property type="entry name" value="NAD(P)-bd_dom_sf"/>
</dbReference>
<evidence type="ECO:0000313" key="3">
    <source>
        <dbReference type="Proteomes" id="UP000266552"/>
    </source>
</evidence>
<dbReference type="Gene3D" id="3.90.25.10">
    <property type="entry name" value="UDP-galactose 4-epimerase, domain 1"/>
    <property type="match status" value="1"/>
</dbReference>
<evidence type="ECO:0000313" key="2">
    <source>
        <dbReference type="EMBL" id="AYB47828.1"/>
    </source>
</evidence>
<dbReference type="Pfam" id="PF05368">
    <property type="entry name" value="NmrA"/>
    <property type="match status" value="1"/>
</dbReference>